<dbReference type="Proteomes" id="UP001231736">
    <property type="component" value="Unassembled WGS sequence"/>
</dbReference>
<protein>
    <recommendedName>
        <fullName evidence="4">Lipoprotein</fullName>
    </recommendedName>
</protein>
<reference evidence="2" key="1">
    <citation type="journal article" date="2023" name="Front. Microbiol.">
        <title>Phylogeography and host specificity of Pasteurellaceae pathogenic to sea-farmed fish in the north-east Atlantic.</title>
        <authorList>
            <person name="Gulla S."/>
            <person name="Colquhoun D.J."/>
            <person name="Olsen A.B."/>
            <person name="Spilsberg B."/>
            <person name="Lagesen K."/>
            <person name="Aakesson C.P."/>
            <person name="Strom S."/>
            <person name="Manji F."/>
            <person name="Birkbeck T.H."/>
            <person name="Nilsen H.K."/>
        </authorList>
    </citation>
    <scope>NUCLEOTIDE SEQUENCE</scope>
    <source>
        <strain evidence="2">98B1</strain>
    </source>
</reference>
<dbReference type="RefSeq" id="WP_306387479.1">
    <property type="nucleotide sequence ID" value="NZ_JASAYT010000025.1"/>
</dbReference>
<evidence type="ECO:0000256" key="1">
    <source>
        <dbReference type="SAM" id="SignalP"/>
    </source>
</evidence>
<keyword evidence="1" id="KW-0732">Signal</keyword>
<evidence type="ECO:0008006" key="4">
    <source>
        <dbReference type="Google" id="ProtNLM"/>
    </source>
</evidence>
<sequence length="266" mass="30839">MKKLLVVSLLSIFLTACTSPYQIVKEMDKIEAAKELEYKKNKLDEVKKDQSVIDQKCEIFEDFRIKGLKTDGKYRVIKSTILNRPLFKDGKIVCSIFNTEGTNKVLVGENGIIDGLKYHVSYIDGGAKIGDDAWKGIREYKNREKLKNVLCNEDKITDKKTCRIYFGEDLEFVKTKGKFYLYVGKNHFPGRKSYIRLNKNRAITTGNNGFLSKNARKLYLSIKNDDSLVVAYTEWPYDNEKQSEIDTDRIETVRMIFEKISDEYLK</sequence>
<dbReference type="PROSITE" id="PS51257">
    <property type="entry name" value="PROKAR_LIPOPROTEIN"/>
    <property type="match status" value="1"/>
</dbReference>
<dbReference type="AlphaFoldDB" id="A0AAJ6NEL4"/>
<organism evidence="2 3">
    <name type="scientific">Phocoenobacter skyensis</name>
    <dbReference type="NCBI Taxonomy" id="97481"/>
    <lineage>
        <taxon>Bacteria</taxon>
        <taxon>Pseudomonadati</taxon>
        <taxon>Pseudomonadota</taxon>
        <taxon>Gammaproteobacteria</taxon>
        <taxon>Pasteurellales</taxon>
        <taxon>Pasteurellaceae</taxon>
        <taxon>Phocoenobacter</taxon>
    </lineage>
</organism>
<name>A0AAJ6NEL4_9PAST</name>
<comment type="caution">
    <text evidence="2">The sequence shown here is derived from an EMBL/GenBank/DDBJ whole genome shotgun (WGS) entry which is preliminary data.</text>
</comment>
<feature type="signal peptide" evidence="1">
    <location>
        <begin position="1"/>
        <end position="18"/>
    </location>
</feature>
<proteinExistence type="predicted"/>
<dbReference type="EMBL" id="JASAYT010000025">
    <property type="protein sequence ID" value="MDP8175370.1"/>
    <property type="molecule type" value="Genomic_DNA"/>
</dbReference>
<accession>A0AAJ6NEL4</accession>
<feature type="chain" id="PRO_5042469810" description="Lipoprotein" evidence="1">
    <location>
        <begin position="19"/>
        <end position="266"/>
    </location>
</feature>
<evidence type="ECO:0000313" key="2">
    <source>
        <dbReference type="EMBL" id="MDP8175370.1"/>
    </source>
</evidence>
<evidence type="ECO:0000313" key="3">
    <source>
        <dbReference type="Proteomes" id="UP001231736"/>
    </source>
</evidence>
<gene>
    <name evidence="2" type="ORF">QJU97_07870</name>
</gene>